<dbReference type="AlphaFoldDB" id="E2S9R5"/>
<evidence type="ECO:0000313" key="1">
    <source>
        <dbReference type="EMBL" id="EFQ83989.1"/>
    </source>
</evidence>
<dbReference type="EMBL" id="ACLF03000003">
    <property type="protein sequence ID" value="EFQ83989.1"/>
    <property type="molecule type" value="Genomic_DNA"/>
</dbReference>
<name>E2S9R5_9ACTN</name>
<keyword evidence="2" id="KW-1185">Reference proteome</keyword>
<gene>
    <name evidence="1" type="ORF">HMPREF0063_10705</name>
</gene>
<organism evidence="1 2">
    <name type="scientific">Aeromicrobium marinum DSM 15272</name>
    <dbReference type="NCBI Taxonomy" id="585531"/>
    <lineage>
        <taxon>Bacteria</taxon>
        <taxon>Bacillati</taxon>
        <taxon>Actinomycetota</taxon>
        <taxon>Actinomycetes</taxon>
        <taxon>Propionibacteriales</taxon>
        <taxon>Nocardioidaceae</taxon>
        <taxon>Aeromicrobium</taxon>
    </lineage>
</organism>
<protein>
    <submittedName>
        <fullName evidence="1">Uncharacterized protein</fullName>
    </submittedName>
</protein>
<dbReference type="HOGENOM" id="CLU_3303495_0_0_11"/>
<sequence>MRCSLPRRGDAGGSLGSLKVRVRLGRVNDRASGAACRNP</sequence>
<reference evidence="1" key="1">
    <citation type="submission" date="2010-08" db="EMBL/GenBank/DDBJ databases">
        <authorList>
            <person name="Muzny D."/>
            <person name="Qin X."/>
            <person name="Buhay C."/>
            <person name="Dugan-Rocha S."/>
            <person name="Ding Y."/>
            <person name="Chen G."/>
            <person name="Hawes A."/>
            <person name="Holder M."/>
            <person name="Jhangiani S."/>
            <person name="Johnson A."/>
            <person name="Khan Z."/>
            <person name="Li Z."/>
            <person name="Liu W."/>
            <person name="Liu X."/>
            <person name="Perez L."/>
            <person name="Shen H."/>
            <person name="Wang Q."/>
            <person name="Watt J."/>
            <person name="Xi L."/>
            <person name="Xin Y."/>
            <person name="Zhou J."/>
            <person name="Deng J."/>
            <person name="Jiang H."/>
            <person name="Liu Y."/>
            <person name="Qu J."/>
            <person name="Song X.-Z."/>
            <person name="Zhang L."/>
            <person name="Villasana D."/>
            <person name="Johnson A."/>
            <person name="Liu J."/>
            <person name="Liyanage D."/>
            <person name="Lorensuhewa L."/>
            <person name="Robinson T."/>
            <person name="Song A."/>
            <person name="Song B.-B."/>
            <person name="Dinh H."/>
            <person name="Thornton R."/>
            <person name="Coyle M."/>
            <person name="Francisco L."/>
            <person name="Jackson L."/>
            <person name="Javaid M."/>
            <person name="Korchina V."/>
            <person name="Kovar C."/>
            <person name="Mata R."/>
            <person name="Mathew T."/>
            <person name="Ngo R."/>
            <person name="Nguyen L."/>
            <person name="Nguyen N."/>
            <person name="Okwuonu G."/>
            <person name="Ongeri F."/>
            <person name="Pham C."/>
            <person name="Simmons D."/>
            <person name="Wilczek-Boney K."/>
            <person name="Hale W."/>
            <person name="Jakkamsetti A."/>
            <person name="Pham P."/>
            <person name="Ruth R."/>
            <person name="San Lucas F."/>
            <person name="Warren J."/>
            <person name="Zhang J."/>
            <person name="Zhao Z."/>
            <person name="Zhou C."/>
            <person name="Zhu D."/>
            <person name="Lee S."/>
            <person name="Bess C."/>
            <person name="Blankenburg K."/>
            <person name="Forbes L."/>
            <person name="Fu Q."/>
            <person name="Gubbala S."/>
            <person name="Hirani K."/>
            <person name="Jayaseelan J.C."/>
            <person name="Lara F."/>
            <person name="Munidasa M."/>
            <person name="Palculict T."/>
            <person name="Patil S."/>
            <person name="Pu L.-L."/>
            <person name="Saada N."/>
            <person name="Tang L."/>
            <person name="Weissenberger G."/>
            <person name="Zhu Y."/>
            <person name="Hemphill L."/>
            <person name="Shang Y."/>
            <person name="Youmans B."/>
            <person name="Ayvaz T."/>
            <person name="Ross M."/>
            <person name="Santibanez J."/>
            <person name="Aqrawi P."/>
            <person name="Gross S."/>
            <person name="Joshi V."/>
            <person name="Fowler G."/>
            <person name="Nazareth L."/>
            <person name="Reid J."/>
            <person name="Worley K."/>
            <person name="Petrosino J."/>
            <person name="Highlander S."/>
            <person name="Gibbs R."/>
        </authorList>
    </citation>
    <scope>NUCLEOTIDE SEQUENCE [LARGE SCALE GENOMIC DNA]</scope>
    <source>
        <strain evidence="1">DSM 15272</strain>
    </source>
</reference>
<accession>E2S9R5</accession>
<comment type="caution">
    <text evidence="1">The sequence shown here is derived from an EMBL/GenBank/DDBJ whole genome shotgun (WGS) entry which is preliminary data.</text>
</comment>
<evidence type="ECO:0000313" key="2">
    <source>
        <dbReference type="Proteomes" id="UP000003111"/>
    </source>
</evidence>
<dbReference type="Proteomes" id="UP000003111">
    <property type="component" value="Unassembled WGS sequence"/>
</dbReference>
<proteinExistence type="predicted"/>